<protein>
    <submittedName>
        <fullName evidence="3">PAP2 superfamily protein</fullName>
    </submittedName>
</protein>
<dbReference type="InterPro" id="IPR052559">
    <property type="entry name" value="V-haloperoxidase"/>
</dbReference>
<keyword evidence="1" id="KW-0732">Signal</keyword>
<dbReference type="PANTHER" id="PTHR34599:SF2">
    <property type="entry name" value="TRAF-TYPE DOMAIN-CONTAINING PROTEIN"/>
    <property type="match status" value="1"/>
</dbReference>
<dbReference type="CDD" id="cd03398">
    <property type="entry name" value="PAP2_haloperoxidase"/>
    <property type="match status" value="1"/>
</dbReference>
<evidence type="ECO:0000313" key="4">
    <source>
        <dbReference type="Proteomes" id="UP000316778"/>
    </source>
</evidence>
<evidence type="ECO:0000259" key="2">
    <source>
        <dbReference type="Pfam" id="PF01569"/>
    </source>
</evidence>
<accession>A0A562TCJ0</accession>
<organism evidence="3 4">
    <name type="scientific">Chitinophaga japonensis</name>
    <name type="common">Flexibacter japonensis</name>
    <dbReference type="NCBI Taxonomy" id="104662"/>
    <lineage>
        <taxon>Bacteria</taxon>
        <taxon>Pseudomonadati</taxon>
        <taxon>Bacteroidota</taxon>
        <taxon>Chitinophagia</taxon>
        <taxon>Chitinophagales</taxon>
        <taxon>Chitinophagaceae</taxon>
        <taxon>Chitinophaga</taxon>
    </lineage>
</organism>
<dbReference type="Proteomes" id="UP000316778">
    <property type="component" value="Unassembled WGS sequence"/>
</dbReference>
<gene>
    <name evidence="3" type="ORF">LX66_0642</name>
</gene>
<dbReference type="AlphaFoldDB" id="A0A562TCJ0"/>
<feature type="signal peptide" evidence="1">
    <location>
        <begin position="1"/>
        <end position="17"/>
    </location>
</feature>
<dbReference type="InterPro" id="IPR000326">
    <property type="entry name" value="PAP2/HPO"/>
</dbReference>
<dbReference type="Pfam" id="PF01569">
    <property type="entry name" value="PAP2"/>
    <property type="match status" value="1"/>
</dbReference>
<sequence length="445" mass="49657">MMKWITSWLLCCQLAYARPAAPAFTERIQPAVWAITMVMLHDVVNPPAASRYYAYCTAGAYAIVAAHNPGMPAAGSFIRSWPAFTVSAGKDAYDYQVAAVYCILETGRLMLPSGYMLEEQEEKLLQAFRKEKIPAAVISRSVAVAKEVAAQVVAWSKTDNYNKLSARLRYTPMKGEAYWYPTPPAYMEAVEPHWQTIRPMVIDSCNEFLPLPPVPFSKDSGSAFYMLSREVYDVTSRLSQEELLIASFWDCNPFAVSSAGHMMVGFKKITPGGHWMNIAGIAAQTAGLDFDQAVLLHMLTAVTEMDAFISCWDEKYRSNRIRPETYINRYIDIKWQPLLQTPPFPEYTSGHSVVSTATAAVLTYLLGERFAFTDNSEVMFEIPARSFDSFMQAAEEAAISRLYGGIHYRDAIENGQQQGMQIAEKIISKIKAVGVKPVSQNLTGL</sequence>
<dbReference type="InterPro" id="IPR036938">
    <property type="entry name" value="PAP2/HPO_sf"/>
</dbReference>
<proteinExistence type="predicted"/>
<keyword evidence="4" id="KW-1185">Reference proteome</keyword>
<dbReference type="OrthoDB" id="7793240at2"/>
<feature type="chain" id="PRO_5022171638" evidence="1">
    <location>
        <begin position="18"/>
        <end position="445"/>
    </location>
</feature>
<feature type="domain" description="Phosphatidic acid phosphatase type 2/haloperoxidase" evidence="2">
    <location>
        <begin position="315"/>
        <end position="412"/>
    </location>
</feature>
<comment type="caution">
    <text evidence="3">The sequence shown here is derived from an EMBL/GenBank/DDBJ whole genome shotgun (WGS) entry which is preliminary data.</text>
</comment>
<dbReference type="EMBL" id="VLLG01000002">
    <property type="protein sequence ID" value="TWI91277.1"/>
    <property type="molecule type" value="Genomic_DNA"/>
</dbReference>
<dbReference type="SUPFAM" id="SSF48317">
    <property type="entry name" value="Acid phosphatase/Vanadium-dependent haloperoxidase"/>
    <property type="match status" value="1"/>
</dbReference>
<dbReference type="Gene3D" id="1.10.606.20">
    <property type="match status" value="1"/>
</dbReference>
<evidence type="ECO:0000313" key="3">
    <source>
        <dbReference type="EMBL" id="TWI91277.1"/>
    </source>
</evidence>
<name>A0A562TCJ0_CHIJA</name>
<dbReference type="RefSeq" id="WP_145710432.1">
    <property type="nucleotide sequence ID" value="NZ_BAAAFY010000001.1"/>
</dbReference>
<reference evidence="3 4" key="1">
    <citation type="journal article" date="2013" name="Stand. Genomic Sci.">
        <title>Genomic Encyclopedia of Type Strains, Phase I: The one thousand microbial genomes (KMG-I) project.</title>
        <authorList>
            <person name="Kyrpides N.C."/>
            <person name="Woyke T."/>
            <person name="Eisen J.A."/>
            <person name="Garrity G."/>
            <person name="Lilburn T.G."/>
            <person name="Beck B.J."/>
            <person name="Whitman W.B."/>
            <person name="Hugenholtz P."/>
            <person name="Klenk H.P."/>
        </authorList>
    </citation>
    <scope>NUCLEOTIDE SEQUENCE [LARGE SCALE GENOMIC DNA]</scope>
    <source>
        <strain evidence="3 4">DSM 13484</strain>
    </source>
</reference>
<dbReference type="PANTHER" id="PTHR34599">
    <property type="entry name" value="PEROXIDASE-RELATED"/>
    <property type="match status" value="1"/>
</dbReference>
<evidence type="ECO:0000256" key="1">
    <source>
        <dbReference type="SAM" id="SignalP"/>
    </source>
</evidence>